<protein>
    <submittedName>
        <fullName evidence="2">Uncharacterized protein</fullName>
    </submittedName>
</protein>
<feature type="compositionally biased region" description="Polar residues" evidence="1">
    <location>
        <begin position="7"/>
        <end position="27"/>
    </location>
</feature>
<accession>A0A9X0SML6</accession>
<dbReference type="EMBL" id="LOMO01000124">
    <property type="protein sequence ID" value="KXY37013.1"/>
    <property type="molecule type" value="Genomic_DNA"/>
</dbReference>
<name>A0A9X0SML6_BACCE</name>
<dbReference type="AlphaFoldDB" id="A0A9X0SML6"/>
<dbReference type="Proteomes" id="UP000075476">
    <property type="component" value="Unassembled WGS sequence"/>
</dbReference>
<proteinExistence type="predicted"/>
<evidence type="ECO:0000313" key="2">
    <source>
        <dbReference type="EMBL" id="KXY37013.1"/>
    </source>
</evidence>
<evidence type="ECO:0000313" key="3">
    <source>
        <dbReference type="Proteomes" id="UP000075476"/>
    </source>
</evidence>
<gene>
    <name evidence="2" type="ORF">AT268_34015</name>
</gene>
<comment type="caution">
    <text evidence="2">The sequence shown here is derived from an EMBL/GenBank/DDBJ whole genome shotgun (WGS) entry which is preliminary data.</text>
</comment>
<evidence type="ECO:0000256" key="1">
    <source>
        <dbReference type="SAM" id="MobiDB-lite"/>
    </source>
</evidence>
<feature type="region of interest" description="Disordered" evidence="1">
    <location>
        <begin position="1"/>
        <end position="28"/>
    </location>
</feature>
<reference evidence="2 3" key="1">
    <citation type="submission" date="2015-12" db="EMBL/GenBank/DDBJ databases">
        <title>Bacillus cereus Group isolate.</title>
        <authorList>
            <person name="Kovac J."/>
        </authorList>
    </citation>
    <scope>NUCLEOTIDE SEQUENCE [LARGE SCALE GENOMIC DNA]</scope>
    <source>
        <strain evidence="2 3">FSL K6-0073</strain>
    </source>
</reference>
<sequence>MEIITIGNISSQRKGDSNSQKNESVAGSNEIKFRKDVLEGKRTFKTQDKNVTKRKVKFSLLIRRMLKIFR</sequence>
<organism evidence="2 3">
    <name type="scientific">Bacillus cereus</name>
    <dbReference type="NCBI Taxonomy" id="1396"/>
    <lineage>
        <taxon>Bacteria</taxon>
        <taxon>Bacillati</taxon>
        <taxon>Bacillota</taxon>
        <taxon>Bacilli</taxon>
        <taxon>Bacillales</taxon>
        <taxon>Bacillaceae</taxon>
        <taxon>Bacillus</taxon>
        <taxon>Bacillus cereus group</taxon>
    </lineage>
</organism>